<dbReference type="HAMAP" id="MF_00135">
    <property type="entry name" value="PRAI"/>
    <property type="match status" value="1"/>
</dbReference>
<evidence type="ECO:0000256" key="8">
    <source>
        <dbReference type="ARBA" id="ARBA00023235"/>
    </source>
</evidence>
<evidence type="ECO:0000256" key="3">
    <source>
        <dbReference type="ARBA" id="ARBA00012572"/>
    </source>
</evidence>
<comment type="catalytic activity">
    <reaction evidence="1 9">
        <text>N-(5-phospho-beta-D-ribosyl)anthranilate = 1-(2-carboxyphenylamino)-1-deoxy-D-ribulose 5-phosphate</text>
        <dbReference type="Rhea" id="RHEA:21540"/>
        <dbReference type="ChEBI" id="CHEBI:18277"/>
        <dbReference type="ChEBI" id="CHEBI:58613"/>
        <dbReference type="EC" id="5.3.1.24"/>
    </reaction>
</comment>
<protein>
    <recommendedName>
        <fullName evidence="4 9">N-(5'-phosphoribosyl)anthranilate isomerase</fullName>
        <shortName evidence="9">PRAI</shortName>
        <ecNumber evidence="3 9">5.3.1.24</ecNumber>
    </recommendedName>
</protein>
<dbReference type="InterPro" id="IPR013785">
    <property type="entry name" value="Aldolase_TIM"/>
</dbReference>
<dbReference type="EC" id="5.3.1.24" evidence="3 9"/>
<comment type="similarity">
    <text evidence="9">Belongs to the TrpF family.</text>
</comment>
<gene>
    <name evidence="9" type="primary">trpF</name>
    <name evidence="11" type="ORF">MF646_02165</name>
</gene>
<evidence type="ECO:0000256" key="7">
    <source>
        <dbReference type="ARBA" id="ARBA00023141"/>
    </source>
</evidence>
<dbReference type="Proteomes" id="UP001139150">
    <property type="component" value="Unassembled WGS sequence"/>
</dbReference>
<keyword evidence="12" id="KW-1185">Reference proteome</keyword>
<evidence type="ECO:0000256" key="1">
    <source>
        <dbReference type="ARBA" id="ARBA00001164"/>
    </source>
</evidence>
<dbReference type="Gene3D" id="3.20.20.70">
    <property type="entry name" value="Aldolase class I"/>
    <property type="match status" value="1"/>
</dbReference>
<comment type="pathway">
    <text evidence="2 9">Amino-acid biosynthesis; L-tryptophan biosynthesis; L-tryptophan from chorismate: step 3/5.</text>
</comment>
<dbReference type="GO" id="GO:0004640">
    <property type="term" value="F:phosphoribosylanthranilate isomerase activity"/>
    <property type="evidence" value="ECO:0007669"/>
    <property type="project" value="UniProtKB-UniRule"/>
</dbReference>
<evidence type="ECO:0000259" key="10">
    <source>
        <dbReference type="Pfam" id="PF00697"/>
    </source>
</evidence>
<comment type="caution">
    <text evidence="11">The sequence shown here is derived from an EMBL/GenBank/DDBJ whole genome shotgun (WGS) entry which is preliminary data.</text>
</comment>
<dbReference type="EMBL" id="JAKRYL010000002">
    <property type="protein sequence ID" value="MCL7745917.1"/>
    <property type="molecule type" value="Genomic_DNA"/>
</dbReference>
<dbReference type="AlphaFoldDB" id="A0A9X2CP83"/>
<name>A0A9X2CP83_9BACI</name>
<sequence>MQPLLKLCGNHSAHDTTVTLASSADYIGFVFAKSKRQVVREQVLEWLHEHESKNNKKLVALFVNESVMSILESIQDLPLDVIQCHGNESAEEVKELKEQIDIPIWKAIHHHQDAIKLMQSYEGIVSGYIVDCKVGDQWGGTGVSFDWDYIPLYLEEGKRQGVPVFIAGGIRPENVEKVLQYRPDGVDVSSGIEENGKKSRDLIRQLEERMKRYDHNVPR</sequence>
<keyword evidence="7 9" id="KW-0057">Aromatic amino acid biosynthesis</keyword>
<evidence type="ECO:0000256" key="6">
    <source>
        <dbReference type="ARBA" id="ARBA00022822"/>
    </source>
</evidence>
<keyword evidence="8 9" id="KW-0413">Isomerase</keyword>
<dbReference type="InterPro" id="IPR001240">
    <property type="entry name" value="PRAI_dom"/>
</dbReference>
<reference evidence="11" key="1">
    <citation type="submission" date="2022-02" db="EMBL/GenBank/DDBJ databases">
        <title>Halalkalibacter sp. nov. isolated from Lonar Lake, India.</title>
        <authorList>
            <person name="Joshi A."/>
            <person name="Thite S."/>
            <person name="Lodha T."/>
        </authorList>
    </citation>
    <scope>NUCLEOTIDE SEQUENCE</scope>
    <source>
        <strain evidence="11">MEB205</strain>
    </source>
</reference>
<accession>A0A9X2CP83</accession>
<evidence type="ECO:0000313" key="11">
    <source>
        <dbReference type="EMBL" id="MCL7745917.1"/>
    </source>
</evidence>
<dbReference type="PANTHER" id="PTHR42894">
    <property type="entry name" value="N-(5'-PHOSPHORIBOSYL)ANTHRANILATE ISOMERASE"/>
    <property type="match status" value="1"/>
</dbReference>
<evidence type="ECO:0000256" key="4">
    <source>
        <dbReference type="ARBA" id="ARBA00022272"/>
    </source>
</evidence>
<keyword evidence="5 9" id="KW-0028">Amino-acid biosynthesis</keyword>
<keyword evidence="6 9" id="KW-0822">Tryptophan biosynthesis</keyword>
<organism evidence="11 12">
    <name type="scientific">Halalkalibacter alkaliphilus</name>
    <dbReference type="NCBI Taxonomy" id="2917993"/>
    <lineage>
        <taxon>Bacteria</taxon>
        <taxon>Bacillati</taxon>
        <taxon>Bacillota</taxon>
        <taxon>Bacilli</taxon>
        <taxon>Bacillales</taxon>
        <taxon>Bacillaceae</taxon>
        <taxon>Halalkalibacter</taxon>
    </lineage>
</organism>
<dbReference type="InterPro" id="IPR011060">
    <property type="entry name" value="RibuloseP-bd_barrel"/>
</dbReference>
<dbReference type="SUPFAM" id="SSF51366">
    <property type="entry name" value="Ribulose-phoshate binding barrel"/>
    <property type="match status" value="1"/>
</dbReference>
<dbReference type="PANTHER" id="PTHR42894:SF1">
    <property type="entry name" value="N-(5'-PHOSPHORIBOSYL)ANTHRANILATE ISOMERASE"/>
    <property type="match status" value="1"/>
</dbReference>
<dbReference type="GO" id="GO:0000162">
    <property type="term" value="P:L-tryptophan biosynthetic process"/>
    <property type="evidence" value="ECO:0007669"/>
    <property type="project" value="UniProtKB-UniRule"/>
</dbReference>
<dbReference type="InterPro" id="IPR044643">
    <property type="entry name" value="TrpF_fam"/>
</dbReference>
<evidence type="ECO:0000256" key="9">
    <source>
        <dbReference type="HAMAP-Rule" id="MF_00135"/>
    </source>
</evidence>
<dbReference type="NCBIfam" id="NF002301">
    <property type="entry name" value="PRK01222.2-1"/>
    <property type="match status" value="1"/>
</dbReference>
<feature type="domain" description="N-(5'phosphoribosyl) anthranilate isomerase (PRAI)" evidence="10">
    <location>
        <begin position="6"/>
        <end position="208"/>
    </location>
</feature>
<evidence type="ECO:0000313" key="12">
    <source>
        <dbReference type="Proteomes" id="UP001139150"/>
    </source>
</evidence>
<dbReference type="Pfam" id="PF00697">
    <property type="entry name" value="PRAI"/>
    <property type="match status" value="1"/>
</dbReference>
<evidence type="ECO:0000256" key="5">
    <source>
        <dbReference type="ARBA" id="ARBA00022605"/>
    </source>
</evidence>
<dbReference type="CDD" id="cd00405">
    <property type="entry name" value="PRAI"/>
    <property type="match status" value="1"/>
</dbReference>
<proteinExistence type="inferred from homology"/>
<dbReference type="RefSeq" id="WP_250094849.1">
    <property type="nucleotide sequence ID" value="NZ_JAKRYL010000002.1"/>
</dbReference>
<evidence type="ECO:0000256" key="2">
    <source>
        <dbReference type="ARBA" id="ARBA00004664"/>
    </source>
</evidence>